<proteinExistence type="predicted"/>
<organism evidence="1 2">
    <name type="scientific">Sphaerotilus mobilis</name>
    <dbReference type="NCBI Taxonomy" id="47994"/>
    <lineage>
        <taxon>Bacteria</taxon>
        <taxon>Pseudomonadati</taxon>
        <taxon>Pseudomonadota</taxon>
        <taxon>Betaproteobacteria</taxon>
        <taxon>Burkholderiales</taxon>
        <taxon>Sphaerotilaceae</taxon>
        <taxon>Sphaerotilus</taxon>
    </lineage>
</organism>
<comment type="caution">
    <text evidence="1">The sequence shown here is derived from an EMBL/GenBank/DDBJ whole genome shotgun (WGS) entry which is preliminary data.</text>
</comment>
<evidence type="ECO:0000313" key="1">
    <source>
        <dbReference type="EMBL" id="RZS57124.1"/>
    </source>
</evidence>
<evidence type="ECO:0000313" key="2">
    <source>
        <dbReference type="Proteomes" id="UP000293433"/>
    </source>
</evidence>
<dbReference type="Proteomes" id="UP000293433">
    <property type="component" value="Unassembled WGS sequence"/>
</dbReference>
<name>A0A4Q7LQY3_9BURK</name>
<reference evidence="1 2" key="1">
    <citation type="submission" date="2019-02" db="EMBL/GenBank/DDBJ databases">
        <title>Genomic Encyclopedia of Type Strains, Phase IV (KMG-IV): sequencing the most valuable type-strain genomes for metagenomic binning, comparative biology and taxonomic classification.</title>
        <authorList>
            <person name="Goeker M."/>
        </authorList>
    </citation>
    <scope>NUCLEOTIDE SEQUENCE [LARGE SCALE GENOMIC DNA]</scope>
    <source>
        <strain evidence="1 2">DSM 10617</strain>
    </source>
</reference>
<keyword evidence="2" id="KW-1185">Reference proteome</keyword>
<dbReference type="OrthoDB" id="9820707at2"/>
<gene>
    <name evidence="1" type="ORF">EV685_1688</name>
</gene>
<dbReference type="EMBL" id="SGWV01000008">
    <property type="protein sequence ID" value="RZS57124.1"/>
    <property type="molecule type" value="Genomic_DNA"/>
</dbReference>
<dbReference type="RefSeq" id="WP_130481529.1">
    <property type="nucleotide sequence ID" value="NZ_SGWV01000008.1"/>
</dbReference>
<dbReference type="PROSITE" id="PS51257">
    <property type="entry name" value="PROKAR_LIPOPROTEIN"/>
    <property type="match status" value="1"/>
</dbReference>
<dbReference type="AlphaFoldDB" id="A0A4Q7LQY3"/>
<protein>
    <submittedName>
        <fullName evidence="1">Uncharacterized protein</fullName>
    </submittedName>
</protein>
<sequence length="324" mass="35152">MVRVTNILMVPAVLLALAGCQNKPIVDPNAKPEIRETRGAILMPAGASYRLVQLAEKGIKPRIYTQVRGMGDPSNEKLLFRADVAAAIGVTATQIQRRFMDTVGKTKRYEVYDTSTSVTAEASDFVVDAQFVGSSQELRTLEGGLRVAVTRVQLNANLIDRYSGRPVWAAPVEAVGVTGLSSSDRMVVQPGESLEQADVQRRLGIDYERAMQRAFDRLAARIDSDLRPMGKVVGVEGDGISIIGGQRNGLQSGDEMVIFSAGLTTIGEAQSFINMRPLAAVRCSAVGQETSQCDVVRRNTQFNFKEGDFVILTDHSASTLRQGM</sequence>
<accession>A0A4Q7LQY3</accession>